<protein>
    <submittedName>
        <fullName evidence="2">Putative Nucleotidyltransferase</fullName>
    </submittedName>
</protein>
<dbReference type="Proteomes" id="UP000001660">
    <property type="component" value="Chromosome"/>
</dbReference>
<dbReference type="PANTHER" id="PTHR43852">
    <property type="entry name" value="NUCLEOTIDYLTRANSFERASE"/>
    <property type="match status" value="1"/>
</dbReference>
<dbReference type="Gene3D" id="3.30.460.10">
    <property type="entry name" value="Beta Polymerase, domain 2"/>
    <property type="match status" value="1"/>
</dbReference>
<evidence type="ECO:0000259" key="1">
    <source>
        <dbReference type="Pfam" id="PF18765"/>
    </source>
</evidence>
<evidence type="ECO:0000313" key="3">
    <source>
        <dbReference type="Proteomes" id="UP000001660"/>
    </source>
</evidence>
<dbReference type="CDD" id="cd05403">
    <property type="entry name" value="NT_KNTase_like"/>
    <property type="match status" value="1"/>
</dbReference>
<evidence type="ECO:0000313" key="2">
    <source>
        <dbReference type="EMBL" id="CBK39816.1"/>
    </source>
</evidence>
<dbReference type="HOGENOM" id="CLU_130257_1_0_0"/>
<dbReference type="EMBL" id="FP929003">
    <property type="protein sequence ID" value="CBK39816.1"/>
    <property type="molecule type" value="Genomic_DNA"/>
</dbReference>
<sequence>MNSETIVQFLREHIPNLVAIYQFGSEVRGDATRGSDIDLAILAKQTLPGERLFEFAQELAARLGRHVDLLDLKRASTVMRAQVIATGRILDSREHSARAEFEMYAYSDYARLNEERRELLNDIKTRGLVYGWRCDREQGGEHPTMPAPHHRRIWWGSKQPV</sequence>
<keyword evidence="2" id="KW-0808">Transferase</keyword>
<dbReference type="AlphaFoldDB" id="D8P9A7"/>
<accession>D8P9A7</accession>
<dbReference type="InterPro" id="IPR043519">
    <property type="entry name" value="NT_sf"/>
</dbReference>
<dbReference type="InterPro" id="IPR041633">
    <property type="entry name" value="Polbeta"/>
</dbReference>
<gene>
    <name evidence="2" type="ORF">NIDE0028</name>
</gene>
<dbReference type="STRING" id="330214.NIDE0028"/>
<name>D8P9A7_9BACT</name>
<reference evidence="2 3" key="1">
    <citation type="journal article" date="2010" name="Proc. Natl. Acad. Sci. U.S.A.">
        <title>A Nitrospira metagenome illuminates the physiology and evolution of globally important nitrite-oxidizing bacteria.</title>
        <authorList>
            <person name="Lucker S."/>
            <person name="Wagner M."/>
            <person name="Maixner F."/>
            <person name="Pelletier E."/>
            <person name="Koch H."/>
            <person name="Vacherie B."/>
            <person name="Rattei T."/>
            <person name="Sinninghe Damste J."/>
            <person name="Spieck E."/>
            <person name="Le Paslier D."/>
            <person name="Daims H."/>
        </authorList>
    </citation>
    <scope>NUCLEOTIDE SEQUENCE [LARGE SCALE GENOMIC DNA]</scope>
</reference>
<feature type="domain" description="Polymerase beta nucleotidyltransferase" evidence="1">
    <location>
        <begin position="4"/>
        <end position="94"/>
    </location>
</feature>
<dbReference type="GO" id="GO:0016740">
    <property type="term" value="F:transferase activity"/>
    <property type="evidence" value="ECO:0007669"/>
    <property type="project" value="UniProtKB-KW"/>
</dbReference>
<dbReference type="PANTHER" id="PTHR43852:SF2">
    <property type="entry name" value="PROTEIN ADENYLYLTRANSFERASE MNTA"/>
    <property type="match status" value="1"/>
</dbReference>
<dbReference type="InterPro" id="IPR052930">
    <property type="entry name" value="TA_antitoxin_MntA"/>
</dbReference>
<dbReference type="KEGG" id="nde:NIDE0028"/>
<dbReference type="SUPFAM" id="SSF81301">
    <property type="entry name" value="Nucleotidyltransferase"/>
    <property type="match status" value="1"/>
</dbReference>
<dbReference type="Pfam" id="PF18765">
    <property type="entry name" value="Polbeta"/>
    <property type="match status" value="1"/>
</dbReference>
<keyword evidence="3" id="KW-1185">Reference proteome</keyword>
<proteinExistence type="predicted"/>
<dbReference type="OrthoDB" id="9793109at2"/>
<organism evidence="2 3">
    <name type="scientific">Nitrospira defluvii</name>
    <dbReference type="NCBI Taxonomy" id="330214"/>
    <lineage>
        <taxon>Bacteria</taxon>
        <taxon>Pseudomonadati</taxon>
        <taxon>Nitrospirota</taxon>
        <taxon>Nitrospiria</taxon>
        <taxon>Nitrospirales</taxon>
        <taxon>Nitrospiraceae</taxon>
        <taxon>Nitrospira</taxon>
    </lineage>
</organism>
<dbReference type="eggNOG" id="COG1669">
    <property type="taxonomic scope" value="Bacteria"/>
</dbReference>
<dbReference type="NCBIfam" id="NF047752">
    <property type="entry name" value="MntA_antitoxin"/>
    <property type="match status" value="1"/>
</dbReference>